<dbReference type="EMBL" id="JAFIMR010000016">
    <property type="protein sequence ID" value="KAI1868940.1"/>
    <property type="molecule type" value="Genomic_DNA"/>
</dbReference>
<feature type="transmembrane region" description="Helical" evidence="1">
    <location>
        <begin position="218"/>
        <end position="238"/>
    </location>
</feature>
<name>A0A9Q0ALL1_9PEZI</name>
<dbReference type="Gene3D" id="1.20.1280.50">
    <property type="match status" value="1"/>
</dbReference>
<feature type="domain" description="F-box" evidence="2">
    <location>
        <begin position="29"/>
        <end position="75"/>
    </location>
</feature>
<proteinExistence type="predicted"/>
<gene>
    <name evidence="3" type="ORF">JX265_006919</name>
</gene>
<evidence type="ECO:0000256" key="1">
    <source>
        <dbReference type="SAM" id="Phobius"/>
    </source>
</evidence>
<dbReference type="Proteomes" id="UP000829685">
    <property type="component" value="Unassembled WGS sequence"/>
</dbReference>
<feature type="transmembrane region" description="Helical" evidence="1">
    <location>
        <begin position="250"/>
        <end position="272"/>
    </location>
</feature>
<dbReference type="InterPro" id="IPR001810">
    <property type="entry name" value="F-box_dom"/>
</dbReference>
<evidence type="ECO:0000313" key="4">
    <source>
        <dbReference type="Proteomes" id="UP000829685"/>
    </source>
</evidence>
<feature type="transmembrane region" description="Helical" evidence="1">
    <location>
        <begin position="292"/>
        <end position="316"/>
    </location>
</feature>
<organism evidence="3 4">
    <name type="scientific">Neoarthrinium moseri</name>
    <dbReference type="NCBI Taxonomy" id="1658444"/>
    <lineage>
        <taxon>Eukaryota</taxon>
        <taxon>Fungi</taxon>
        <taxon>Dikarya</taxon>
        <taxon>Ascomycota</taxon>
        <taxon>Pezizomycotina</taxon>
        <taxon>Sordariomycetes</taxon>
        <taxon>Xylariomycetidae</taxon>
        <taxon>Amphisphaeriales</taxon>
        <taxon>Apiosporaceae</taxon>
        <taxon>Neoarthrinium</taxon>
    </lineage>
</organism>
<dbReference type="PROSITE" id="PS50181">
    <property type="entry name" value="FBOX"/>
    <property type="match status" value="1"/>
</dbReference>
<keyword evidence="4" id="KW-1185">Reference proteome</keyword>
<dbReference type="SUPFAM" id="SSF81383">
    <property type="entry name" value="F-box domain"/>
    <property type="match status" value="1"/>
</dbReference>
<protein>
    <recommendedName>
        <fullName evidence="2">F-box domain-containing protein</fullName>
    </recommendedName>
</protein>
<keyword evidence="1" id="KW-1133">Transmembrane helix</keyword>
<evidence type="ECO:0000313" key="3">
    <source>
        <dbReference type="EMBL" id="KAI1868940.1"/>
    </source>
</evidence>
<dbReference type="InterPro" id="IPR036047">
    <property type="entry name" value="F-box-like_dom_sf"/>
</dbReference>
<feature type="transmembrane region" description="Helical" evidence="1">
    <location>
        <begin position="185"/>
        <end position="212"/>
    </location>
</feature>
<dbReference type="Pfam" id="PF00646">
    <property type="entry name" value="F-box"/>
    <property type="match status" value="1"/>
</dbReference>
<dbReference type="AlphaFoldDB" id="A0A9Q0ALL1"/>
<keyword evidence="1" id="KW-0472">Membrane</keyword>
<keyword evidence="1" id="KW-0812">Transmembrane</keyword>
<reference evidence="3" key="1">
    <citation type="submission" date="2021-03" db="EMBL/GenBank/DDBJ databases">
        <title>Revisited historic fungal species revealed as producer of novel bioactive compounds through whole genome sequencing and comparative genomics.</title>
        <authorList>
            <person name="Vignolle G.A."/>
            <person name="Hochenegger N."/>
            <person name="Mach R.L."/>
            <person name="Mach-Aigner A.R."/>
            <person name="Javad Rahimi M."/>
            <person name="Salim K.A."/>
            <person name="Chan C.M."/>
            <person name="Lim L.B.L."/>
            <person name="Cai F."/>
            <person name="Druzhinina I.S."/>
            <person name="U'Ren J.M."/>
            <person name="Derntl C."/>
        </authorList>
    </citation>
    <scope>NUCLEOTIDE SEQUENCE</scope>
    <source>
        <strain evidence="3">TUCIM 5799</strain>
    </source>
</reference>
<accession>A0A9Q0ALL1</accession>
<comment type="caution">
    <text evidence="3">The sequence shown here is derived from an EMBL/GenBank/DDBJ whole genome shotgun (WGS) entry which is preliminary data.</text>
</comment>
<sequence length="349" mass="39842">MARQETHGLRRWRRARDASTEKRQYASEPLALNLIPLELQLLVISHLDVANTARLRQVCRFYRQLVTPDFVAKQFIRDGAQDPELQWFCTACLARPSRARLMLDEARAACPWRSLCFRCFRARGGLRRHEREHGRTVLLVPGGPQASVVAVPCRFCGWLLAPGGPAPASAPERPAHRPCRVKIRLVSWAWILLGVLQLVLGFMGAVAAWSNYEEMREIYVPGTLNFALMWVSLIVVGFQKVHIRRWRITIKPWLIPFTLESAMTIIWLPPLIANARDLAPMIETSMDTFPVFSLAVFAANFGFRLFNSIGYALLFFDFDPRDVYLPDLSAAQKLLRAGCTFMIYWAFIP</sequence>
<evidence type="ECO:0000259" key="2">
    <source>
        <dbReference type="PROSITE" id="PS50181"/>
    </source>
</evidence>